<dbReference type="EMBL" id="BRXW01000305">
    <property type="protein sequence ID" value="GMI17787.1"/>
    <property type="molecule type" value="Genomic_DNA"/>
</dbReference>
<name>A0A9W7FT04_9STRA</name>
<comment type="caution">
    <text evidence="1">The sequence shown here is derived from an EMBL/GenBank/DDBJ whole genome shotgun (WGS) entry which is preliminary data.</text>
</comment>
<dbReference type="Gene3D" id="3.80.10.10">
    <property type="entry name" value="Ribonuclease Inhibitor"/>
    <property type="match status" value="1"/>
</dbReference>
<dbReference type="OrthoDB" id="10614797at2759"/>
<protein>
    <submittedName>
        <fullName evidence="1">Uncharacterized protein</fullName>
    </submittedName>
</protein>
<proteinExistence type="predicted"/>
<evidence type="ECO:0000313" key="2">
    <source>
        <dbReference type="Proteomes" id="UP001165122"/>
    </source>
</evidence>
<gene>
    <name evidence="1" type="ORF">TrLO_g3285</name>
</gene>
<dbReference type="AlphaFoldDB" id="A0A9W7FT04"/>
<evidence type="ECO:0000313" key="1">
    <source>
        <dbReference type="EMBL" id="GMI17787.1"/>
    </source>
</evidence>
<sequence>MSSPPSPSTTLKVSSSTVDLRSTSQKVWHQPFPIGSNLPSPITDCLLSLHTLHASLQKTGDSLSGIHWSDCDSSGFNESHVLSLAPLSTHLTSLSLLQTSLPPSTLSPLLIASLGYATLLNLNLNLSCENINGLLGTVSACCYNLETFSLINSSRNEWNVNDSDLRLFSISLLNLRVLELNGITFNVYNIEEEEKSSPTDLVFKLKGLKITNCVGVGEDVFRLFTESGSLLHFEFIYLLEFANEEEGMNLKASEIIQILGERNEKLSSLFLDGTGVRDYDVKCCFEYFKGLRRLGVGDNNLRVGGKGFEGGGELEGLWINNRYGGEEENEEMEEVEIDSSVLKYCGNLKEMGILGLEEFDLKDFMGLQFLEEVVVEDCGGFNDPQEVCRLCRENINLVIRNGDRQVGFGGRFFDCEKDEEED</sequence>
<accession>A0A9W7FT04</accession>
<organism evidence="1 2">
    <name type="scientific">Triparma laevis f. longispina</name>
    <dbReference type="NCBI Taxonomy" id="1714387"/>
    <lineage>
        <taxon>Eukaryota</taxon>
        <taxon>Sar</taxon>
        <taxon>Stramenopiles</taxon>
        <taxon>Ochrophyta</taxon>
        <taxon>Bolidophyceae</taxon>
        <taxon>Parmales</taxon>
        <taxon>Triparmaceae</taxon>
        <taxon>Triparma</taxon>
    </lineage>
</organism>
<dbReference type="InterPro" id="IPR032675">
    <property type="entry name" value="LRR_dom_sf"/>
</dbReference>
<keyword evidence="2" id="KW-1185">Reference proteome</keyword>
<reference evidence="2" key="1">
    <citation type="journal article" date="2023" name="Commun. Biol.">
        <title>Genome analysis of Parmales, the sister group of diatoms, reveals the evolutionary specialization of diatoms from phago-mixotrophs to photoautotrophs.</title>
        <authorList>
            <person name="Ban H."/>
            <person name="Sato S."/>
            <person name="Yoshikawa S."/>
            <person name="Yamada K."/>
            <person name="Nakamura Y."/>
            <person name="Ichinomiya M."/>
            <person name="Sato N."/>
            <person name="Blanc-Mathieu R."/>
            <person name="Endo H."/>
            <person name="Kuwata A."/>
            <person name="Ogata H."/>
        </authorList>
    </citation>
    <scope>NUCLEOTIDE SEQUENCE [LARGE SCALE GENOMIC DNA]</scope>
    <source>
        <strain evidence="2">NIES 3700</strain>
    </source>
</reference>
<dbReference type="Proteomes" id="UP001165122">
    <property type="component" value="Unassembled WGS sequence"/>
</dbReference>